<accession>A0AAW8TRG2</accession>
<gene>
    <name evidence="1" type="ORF">P7H43_00055</name>
</gene>
<evidence type="ECO:0000313" key="2">
    <source>
        <dbReference type="Proteomes" id="UP001256711"/>
    </source>
</evidence>
<organism evidence="1 2">
    <name type="scientific">Enterococcus asini</name>
    <dbReference type="NCBI Taxonomy" id="57732"/>
    <lineage>
        <taxon>Bacteria</taxon>
        <taxon>Bacillati</taxon>
        <taxon>Bacillota</taxon>
        <taxon>Bacilli</taxon>
        <taxon>Lactobacillales</taxon>
        <taxon>Enterococcaceae</taxon>
        <taxon>Enterococcus</taxon>
    </lineage>
</organism>
<comment type="caution">
    <text evidence="1">The sequence shown here is derived from an EMBL/GenBank/DDBJ whole genome shotgun (WGS) entry which is preliminary data.</text>
</comment>
<sequence length="168" mass="18922">MKKQNLKKMLWTLLIVAGMALGLTLGMNWQKWFGNQPAQSSLAEVDKDAEDWQGKKEQEKEAVKEADSIAIPGYDKIQLAADEEVQAVNLHNPERNTCYFKLSLLLPDGTKLWESKLIEPGKAIYELNLNQTLAAAEYPDAVLKYECFALDDQRPLNGSEIKLTLQVV</sequence>
<dbReference type="EMBL" id="JARQBJ010000001">
    <property type="protein sequence ID" value="MDT2808893.1"/>
    <property type="molecule type" value="Genomic_DNA"/>
</dbReference>
<name>A0AAW8TRG2_9ENTE</name>
<proteinExistence type="predicted"/>
<dbReference type="RefSeq" id="WP_302373577.1">
    <property type="nucleotide sequence ID" value="NZ_CATYFE010000037.1"/>
</dbReference>
<dbReference type="Proteomes" id="UP001256711">
    <property type="component" value="Unassembled WGS sequence"/>
</dbReference>
<evidence type="ECO:0000313" key="1">
    <source>
        <dbReference type="EMBL" id="MDT2808893.1"/>
    </source>
</evidence>
<reference evidence="1" key="1">
    <citation type="submission" date="2023-03" db="EMBL/GenBank/DDBJ databases">
        <authorList>
            <person name="Shen W."/>
            <person name="Cai J."/>
        </authorList>
    </citation>
    <scope>NUCLEOTIDE SEQUENCE</scope>
    <source>
        <strain evidence="1">B226-2</strain>
    </source>
</reference>
<protein>
    <submittedName>
        <fullName evidence="1">tRNA (Uracil-5-)-methyltransferase</fullName>
    </submittedName>
</protein>
<dbReference type="AlphaFoldDB" id="A0AAW8TRG2"/>